<evidence type="ECO:0000313" key="1">
    <source>
        <dbReference type="EMBL" id="CAD7587539.1"/>
    </source>
</evidence>
<proteinExistence type="predicted"/>
<dbReference type="Gene3D" id="3.40.395.10">
    <property type="entry name" value="Adenoviral Proteinase, Chain A"/>
    <property type="match status" value="1"/>
</dbReference>
<dbReference type="EMBL" id="OE839514">
    <property type="protein sequence ID" value="CAD7587539.1"/>
    <property type="molecule type" value="Genomic_DNA"/>
</dbReference>
<gene>
    <name evidence="1" type="ORF">TGEB3V08_LOCUS1720</name>
</gene>
<reference evidence="1" key="1">
    <citation type="submission" date="2020-11" db="EMBL/GenBank/DDBJ databases">
        <authorList>
            <person name="Tran Van P."/>
        </authorList>
    </citation>
    <scope>NUCLEOTIDE SEQUENCE</scope>
</reference>
<protein>
    <submittedName>
        <fullName evidence="1">Uncharacterized protein</fullName>
    </submittedName>
</protein>
<organism evidence="1">
    <name type="scientific">Timema genevievae</name>
    <name type="common">Walking stick</name>
    <dbReference type="NCBI Taxonomy" id="629358"/>
    <lineage>
        <taxon>Eukaryota</taxon>
        <taxon>Metazoa</taxon>
        <taxon>Ecdysozoa</taxon>
        <taxon>Arthropoda</taxon>
        <taxon>Hexapoda</taxon>
        <taxon>Insecta</taxon>
        <taxon>Pterygota</taxon>
        <taxon>Neoptera</taxon>
        <taxon>Polyneoptera</taxon>
        <taxon>Phasmatodea</taxon>
        <taxon>Timematodea</taxon>
        <taxon>Timematoidea</taxon>
        <taxon>Timematidae</taxon>
        <taxon>Timema</taxon>
    </lineage>
</organism>
<dbReference type="AlphaFoldDB" id="A0A7R9JQP9"/>
<accession>A0A7R9JQP9</accession>
<name>A0A7R9JQP9_TIMGE</name>
<sequence>MDTHTIRRALKTNPGFRYVRSGVFPADQLPARIAQPAALVIITDPHPKPGTSWVVIFIDKNGVGEYFDSYGFPPRIKIHLSFILKNIFRTSHNMIQLQNIVSDVCDHYCLMYFLSRAQNIPMKTFLTLFSPTNHTGNDAKGRSNILEGQDVCTRKVKLVKPLAITSIFNTLFPLNEVDAKRVMVGMSVKNNSTPYKQDTGLKRVAYLAPSCVHICEVWDLVDVTFDRRDMWLIPIARYCNDLIDTLVVDVCDTLTESADVIDLEQPTVTIYSCPNLSGRAVKLAPGMSHKDCDSTMTSSGKPIAGGRVARVKVTIYSCLDLFCRAAKLAPAKDLSSMDLLSFSLTCSELKFNHSCLFCRSSFICFAHALQTIVSDAKRETPGAHILLSKGHICQNSGSASLVSYLLADLKQLPPSCWKTLVRLFKRKLELLVSMLFTLISTKRSLKRLSLQQATDTTLKQKSIMVFVSQFEELAGFPPVECSS</sequence>